<sequence>APMDLEECDDDNDGFASFDLEERTLEIIGGELDTVVTYHETQSDAETGDNVLTSPYTNIVMDEQVIYIRLTNTVTGCYNASETLTIRVLESPEVPVEIDDYVICDTNSDGIAQFDLTTKDAEIIGGQSDVTLTYHVTAADAATGNNPIANVGNYTNTSNPQTIYVRLVSDVNG</sequence>
<feature type="non-terminal residue" evidence="1">
    <location>
        <position position="1"/>
    </location>
</feature>
<gene>
    <name evidence="1" type="ORF">MUY34_17235</name>
</gene>
<proteinExistence type="predicted"/>
<organism evidence="1 2">
    <name type="scientific">Psychroserpens algicola</name>
    <dbReference type="NCBI Taxonomy" id="1719034"/>
    <lineage>
        <taxon>Bacteria</taxon>
        <taxon>Pseudomonadati</taxon>
        <taxon>Bacteroidota</taxon>
        <taxon>Flavobacteriia</taxon>
        <taxon>Flavobacteriales</taxon>
        <taxon>Flavobacteriaceae</taxon>
        <taxon>Psychroserpens</taxon>
    </lineage>
</organism>
<reference evidence="1" key="1">
    <citation type="submission" date="2022-04" db="EMBL/GenBank/DDBJ databases">
        <authorList>
            <person name="Ren T."/>
        </authorList>
    </citation>
    <scope>NUCLEOTIDE SEQUENCE</scope>
    <source>
        <strain evidence="1">F63249</strain>
    </source>
</reference>
<comment type="caution">
    <text evidence="1">The sequence shown here is derived from an EMBL/GenBank/DDBJ whole genome shotgun (WGS) entry which is preliminary data.</text>
</comment>
<keyword evidence="2" id="KW-1185">Reference proteome</keyword>
<accession>A0ABT0HDC5</accession>
<dbReference type="EMBL" id="JALPQF010000094">
    <property type="protein sequence ID" value="MCK8482372.1"/>
    <property type="molecule type" value="Genomic_DNA"/>
</dbReference>
<evidence type="ECO:0000313" key="1">
    <source>
        <dbReference type="EMBL" id="MCK8482372.1"/>
    </source>
</evidence>
<protein>
    <submittedName>
        <fullName evidence="1">Uncharacterized protein</fullName>
    </submittedName>
</protein>
<name>A0ABT0HDC5_9FLAO</name>
<feature type="non-terminal residue" evidence="1">
    <location>
        <position position="173"/>
    </location>
</feature>
<evidence type="ECO:0000313" key="2">
    <source>
        <dbReference type="Proteomes" id="UP001203687"/>
    </source>
</evidence>
<dbReference type="Proteomes" id="UP001203687">
    <property type="component" value="Unassembled WGS sequence"/>
</dbReference>